<dbReference type="RefSeq" id="WP_052546128.1">
    <property type="nucleotide sequence ID" value="NZ_JMCC02000002.1"/>
</dbReference>
<accession>A0A0C1ZPB9</accession>
<dbReference type="EMBL" id="JMCC02000002">
    <property type="protein sequence ID" value="KIG19469.1"/>
    <property type="molecule type" value="Genomic_DNA"/>
</dbReference>
<reference evidence="1 2" key="1">
    <citation type="submission" date="2014-12" db="EMBL/GenBank/DDBJ databases">
        <title>Genome assembly of Enhygromyxa salina DSM 15201.</title>
        <authorList>
            <person name="Sharma G."/>
            <person name="Subramanian S."/>
        </authorList>
    </citation>
    <scope>NUCLEOTIDE SEQUENCE [LARGE SCALE GENOMIC DNA]</scope>
    <source>
        <strain evidence="1 2">DSM 15201</strain>
    </source>
</reference>
<evidence type="ECO:0000313" key="1">
    <source>
        <dbReference type="EMBL" id="KIG19469.1"/>
    </source>
</evidence>
<dbReference type="AlphaFoldDB" id="A0A0C1ZPB9"/>
<protein>
    <submittedName>
        <fullName evidence="1">Sporulation protein</fullName>
    </submittedName>
</protein>
<organism evidence="1 2">
    <name type="scientific">Enhygromyxa salina</name>
    <dbReference type="NCBI Taxonomy" id="215803"/>
    <lineage>
        <taxon>Bacteria</taxon>
        <taxon>Pseudomonadati</taxon>
        <taxon>Myxococcota</taxon>
        <taxon>Polyangia</taxon>
        <taxon>Nannocystales</taxon>
        <taxon>Nannocystaceae</taxon>
        <taxon>Enhygromyxa</taxon>
    </lineage>
</organism>
<dbReference type="Proteomes" id="UP000031599">
    <property type="component" value="Unassembled WGS sequence"/>
</dbReference>
<name>A0A0C1ZPB9_9BACT</name>
<gene>
    <name evidence="1" type="ORF">DB30_02750</name>
</gene>
<sequence>MPITKLPQITKLPSLAPADSFDTVGVELSDKSLLKIANDMLSEIKAATFRVGLGMSLPDDPNSWEQVIRKRLDVVPSDIRGRAAHQLERDYGNKLIRARELGRFADINLADRNVLAKVRPPVEMRADVGRLLKISEQQGRIAFHPSVPLSPVKATDLQQQDYLYRNIKFMLDKVYCIDETGTDWLGSDEIDMGGTSVDETGDVKKISAFAVSHDFDTGEYRNFNPDKNVHSFSVLEGGDNWPKVYRVTLAMVERDWGDFPAWIGELYNKAKSRVKEYLAGIAAGVGAAVGGPLGALVGAVAGWVVGWVVDNLIGWITTLWEDDLIGSKTFTFTHAGPRATFGGRTRSSTNALVWNGSGGSYRTYTYWELFN</sequence>
<proteinExistence type="predicted"/>
<comment type="caution">
    <text evidence="1">The sequence shown here is derived from an EMBL/GenBank/DDBJ whole genome shotgun (WGS) entry which is preliminary data.</text>
</comment>
<evidence type="ECO:0000313" key="2">
    <source>
        <dbReference type="Proteomes" id="UP000031599"/>
    </source>
</evidence>